<accession>A0A0E0G532</accession>
<dbReference type="Gramene" id="ONIVA02G13940.1">
    <property type="protein sequence ID" value="ONIVA02G13940.1"/>
    <property type="gene ID" value="ONIVA02G13940"/>
</dbReference>
<organism evidence="1">
    <name type="scientific">Oryza nivara</name>
    <name type="common">Indian wild rice</name>
    <name type="synonym">Oryza sativa f. spontanea</name>
    <dbReference type="NCBI Taxonomy" id="4536"/>
    <lineage>
        <taxon>Eukaryota</taxon>
        <taxon>Viridiplantae</taxon>
        <taxon>Streptophyta</taxon>
        <taxon>Embryophyta</taxon>
        <taxon>Tracheophyta</taxon>
        <taxon>Spermatophyta</taxon>
        <taxon>Magnoliopsida</taxon>
        <taxon>Liliopsida</taxon>
        <taxon>Poales</taxon>
        <taxon>Poaceae</taxon>
        <taxon>BOP clade</taxon>
        <taxon>Oryzoideae</taxon>
        <taxon>Oryzeae</taxon>
        <taxon>Oryzinae</taxon>
        <taxon>Oryza</taxon>
    </lineage>
</organism>
<dbReference type="Proteomes" id="UP000006591">
    <property type="component" value="Chromosome 2"/>
</dbReference>
<dbReference type="EnsemblPlants" id="ONIVA02G13940.1">
    <property type="protein sequence ID" value="ONIVA02G13940.1"/>
    <property type="gene ID" value="ONIVA02G13940"/>
</dbReference>
<name>A0A0E0G532_ORYNI</name>
<dbReference type="HOGENOM" id="CLU_2486929_0_0_1"/>
<proteinExistence type="predicted"/>
<protein>
    <submittedName>
        <fullName evidence="1">Uncharacterized protein</fullName>
    </submittedName>
</protein>
<reference evidence="1" key="2">
    <citation type="submission" date="2018-04" db="EMBL/GenBank/DDBJ databases">
        <title>OnivRS2 (Oryza nivara Reference Sequence Version 2).</title>
        <authorList>
            <person name="Zhang J."/>
            <person name="Kudrna D."/>
            <person name="Lee S."/>
            <person name="Talag J."/>
            <person name="Rajasekar S."/>
            <person name="Welchert J."/>
            <person name="Hsing Y.-I."/>
            <person name="Wing R.A."/>
        </authorList>
    </citation>
    <scope>NUCLEOTIDE SEQUENCE [LARGE SCALE GENOMIC DNA]</scope>
    <source>
        <strain evidence="1">SL10</strain>
    </source>
</reference>
<dbReference type="OMA" id="MGWSSVQ"/>
<reference evidence="1" key="1">
    <citation type="submission" date="2015-04" db="UniProtKB">
        <authorList>
            <consortium name="EnsemblPlants"/>
        </authorList>
    </citation>
    <scope>IDENTIFICATION</scope>
    <source>
        <strain evidence="1">SL10</strain>
    </source>
</reference>
<keyword evidence="2" id="KW-1185">Reference proteome</keyword>
<dbReference type="AlphaFoldDB" id="A0A0E0G532"/>
<evidence type="ECO:0000313" key="1">
    <source>
        <dbReference type="EnsemblPlants" id="ONIVA02G13940.1"/>
    </source>
</evidence>
<evidence type="ECO:0000313" key="2">
    <source>
        <dbReference type="Proteomes" id="UP000006591"/>
    </source>
</evidence>
<sequence length="98" mass="10866">MAEEAEEATIVTWVMNGMGWSSVQAMNGMGWSSVQAELFLHVGVVIGEEGCRAEKEVNRVAARSCRWPRSMTSWRRWAVELDVGRCCCSLSSAEHSPC</sequence>